<dbReference type="RefSeq" id="WP_190044767.1">
    <property type="nucleotide sequence ID" value="NZ_BNBE01000004.1"/>
</dbReference>
<feature type="compositionally biased region" description="Pro residues" evidence="1">
    <location>
        <begin position="336"/>
        <end position="357"/>
    </location>
</feature>
<dbReference type="AlphaFoldDB" id="A0A919ESV8"/>
<comment type="caution">
    <text evidence="2">The sequence shown here is derived from an EMBL/GenBank/DDBJ whole genome shotgun (WGS) entry which is preliminary data.</text>
</comment>
<evidence type="ECO:0000313" key="3">
    <source>
        <dbReference type="Proteomes" id="UP000632849"/>
    </source>
</evidence>
<protein>
    <submittedName>
        <fullName evidence="2">Uncharacterized protein</fullName>
    </submittedName>
</protein>
<organism evidence="2 3">
    <name type="scientific">Streptomyces filamentosus</name>
    <name type="common">Streptomyces roseosporus</name>
    <dbReference type="NCBI Taxonomy" id="67294"/>
    <lineage>
        <taxon>Bacteria</taxon>
        <taxon>Bacillati</taxon>
        <taxon>Actinomycetota</taxon>
        <taxon>Actinomycetes</taxon>
        <taxon>Kitasatosporales</taxon>
        <taxon>Streptomycetaceae</taxon>
        <taxon>Streptomyces</taxon>
    </lineage>
</organism>
<dbReference type="EMBL" id="BNBE01000004">
    <property type="protein sequence ID" value="GHG28315.1"/>
    <property type="molecule type" value="Genomic_DNA"/>
</dbReference>
<gene>
    <name evidence="2" type="ORF">GCM10017667_76800</name>
</gene>
<accession>A0A919ESV8</accession>
<name>A0A919ESV8_STRFL</name>
<feature type="region of interest" description="Disordered" evidence="1">
    <location>
        <begin position="245"/>
        <end position="264"/>
    </location>
</feature>
<feature type="compositionally biased region" description="Low complexity" evidence="1">
    <location>
        <begin position="320"/>
        <end position="335"/>
    </location>
</feature>
<keyword evidence="3" id="KW-1185">Reference proteome</keyword>
<feature type="compositionally biased region" description="Basic and acidic residues" evidence="1">
    <location>
        <begin position="359"/>
        <end position="369"/>
    </location>
</feature>
<proteinExistence type="predicted"/>
<reference evidence="2" key="2">
    <citation type="submission" date="2020-09" db="EMBL/GenBank/DDBJ databases">
        <authorList>
            <person name="Sun Q."/>
            <person name="Ohkuma M."/>
        </authorList>
    </citation>
    <scope>NUCLEOTIDE SEQUENCE</scope>
    <source>
        <strain evidence="2">JCM 4122</strain>
    </source>
</reference>
<evidence type="ECO:0000313" key="2">
    <source>
        <dbReference type="EMBL" id="GHG28315.1"/>
    </source>
</evidence>
<sequence length="759" mass="79554">MTATAKATVHSVFSPPVSLLEEWRERPDKAPLRELLVLGRAPDLPSLETTVFPAARALGARVAVLGDAGRAPHEETGARQAGHGYHHGTASCHGAFRPELVLLLGDDACRVAIGPGGPAWSAREGADGPWTVVATDGGASHPLLADLADWLEALPDAVAVTPWWAAHLRHVADLLIELHCQAPAFGDEETKEGADVRLAHNLRRPLIGLLPLGPVDELRLPAASMDPPGEAPKLLRDRLMPVTTTPGVLRDASGRDGTGSSHGTLVEWREGDVWHRLAGSPGLTPESLARAVGDAARGTGEGPARNCELAVLATVTAPALGPASGPAERASGPAEGEPPAPARTPAAPAPLAAPAPPVVRDRLPADRPADAPPPLSGEYGTRTLFGDPATARRFEQDIARLRELDAEDTVFPTVADCRWTLGPELTRLAFGPLAADDGRGDGHGGEDGPAVLPDEAREQARAWIGGLAHRLASEKGAGDHARVRPWSPPTSLLVTALHLHLLAAGAWDEDDYGWRAVTADLLGALHAVDRPADGDLPEDQEERLDAVIAVCVSLLGLHGEFEGPEADPVAAAAWRLGRTAVARALPERAADLCLPAGRRGAPVAAGTDVEALGERARSVPDPVAEAHRALAAAHLPGTYEDGVWHLAGEFSNPQGACAKAVTVVAGLPGDLWPGPVLARARGRGAGVPCFMAWHRPLLVRQRGRQWTAFRILAPATPLAAFQSGAPRPTAQDEQARRDLGPLLAEAGVDPLHLFFLLRD</sequence>
<reference evidence="2" key="1">
    <citation type="journal article" date="2014" name="Int. J. Syst. Evol. Microbiol.">
        <title>Complete genome sequence of Corynebacterium casei LMG S-19264T (=DSM 44701T), isolated from a smear-ripened cheese.</title>
        <authorList>
            <consortium name="US DOE Joint Genome Institute (JGI-PGF)"/>
            <person name="Walter F."/>
            <person name="Albersmeier A."/>
            <person name="Kalinowski J."/>
            <person name="Ruckert C."/>
        </authorList>
    </citation>
    <scope>NUCLEOTIDE SEQUENCE</scope>
    <source>
        <strain evidence="2">JCM 4122</strain>
    </source>
</reference>
<dbReference type="Proteomes" id="UP000632849">
    <property type="component" value="Unassembled WGS sequence"/>
</dbReference>
<feature type="region of interest" description="Disordered" evidence="1">
    <location>
        <begin position="320"/>
        <end position="384"/>
    </location>
</feature>
<evidence type="ECO:0000256" key="1">
    <source>
        <dbReference type="SAM" id="MobiDB-lite"/>
    </source>
</evidence>